<dbReference type="EMBL" id="MU277279">
    <property type="protein sequence ID" value="KAI0055773.1"/>
    <property type="molecule type" value="Genomic_DNA"/>
</dbReference>
<feature type="non-terminal residue" evidence="1">
    <location>
        <position position="53"/>
    </location>
</feature>
<reference evidence="1" key="2">
    <citation type="journal article" date="2022" name="New Phytol.">
        <title>Evolutionary transition to the ectomycorrhizal habit in the genomes of a hyperdiverse lineage of mushroom-forming fungi.</title>
        <authorList>
            <person name="Looney B."/>
            <person name="Miyauchi S."/>
            <person name="Morin E."/>
            <person name="Drula E."/>
            <person name="Courty P.E."/>
            <person name="Kohler A."/>
            <person name="Kuo A."/>
            <person name="LaButti K."/>
            <person name="Pangilinan J."/>
            <person name="Lipzen A."/>
            <person name="Riley R."/>
            <person name="Andreopoulos W."/>
            <person name="He G."/>
            <person name="Johnson J."/>
            <person name="Nolan M."/>
            <person name="Tritt A."/>
            <person name="Barry K.W."/>
            <person name="Grigoriev I.V."/>
            <person name="Nagy L.G."/>
            <person name="Hibbett D."/>
            <person name="Henrissat B."/>
            <person name="Matheny P.B."/>
            <person name="Labbe J."/>
            <person name="Martin F.M."/>
        </authorList>
    </citation>
    <scope>NUCLEOTIDE SEQUENCE</scope>
    <source>
        <strain evidence="1">HHB10654</strain>
    </source>
</reference>
<protein>
    <submittedName>
        <fullName evidence="1">Uncharacterized protein</fullName>
    </submittedName>
</protein>
<evidence type="ECO:0000313" key="1">
    <source>
        <dbReference type="EMBL" id="KAI0055773.1"/>
    </source>
</evidence>
<comment type="caution">
    <text evidence="1">The sequence shown here is derived from an EMBL/GenBank/DDBJ whole genome shotgun (WGS) entry which is preliminary data.</text>
</comment>
<evidence type="ECO:0000313" key="2">
    <source>
        <dbReference type="Proteomes" id="UP000814140"/>
    </source>
</evidence>
<sequence>MFDNGFGRDSVSPDIIVSSQAKASIFKENPSMQRLAKNLVLCMSSTSLYPNNE</sequence>
<keyword evidence="2" id="KW-1185">Reference proteome</keyword>
<accession>A0ACB8SHN9</accession>
<name>A0ACB8SHN9_9AGAM</name>
<reference evidence="1" key="1">
    <citation type="submission" date="2021-03" db="EMBL/GenBank/DDBJ databases">
        <authorList>
            <consortium name="DOE Joint Genome Institute"/>
            <person name="Ahrendt S."/>
            <person name="Looney B.P."/>
            <person name="Miyauchi S."/>
            <person name="Morin E."/>
            <person name="Drula E."/>
            <person name="Courty P.E."/>
            <person name="Chicoki N."/>
            <person name="Fauchery L."/>
            <person name="Kohler A."/>
            <person name="Kuo A."/>
            <person name="Labutti K."/>
            <person name="Pangilinan J."/>
            <person name="Lipzen A."/>
            <person name="Riley R."/>
            <person name="Andreopoulos W."/>
            <person name="He G."/>
            <person name="Johnson J."/>
            <person name="Barry K.W."/>
            <person name="Grigoriev I.V."/>
            <person name="Nagy L."/>
            <person name="Hibbett D."/>
            <person name="Henrissat B."/>
            <person name="Matheny P.B."/>
            <person name="Labbe J."/>
            <person name="Martin F."/>
        </authorList>
    </citation>
    <scope>NUCLEOTIDE SEQUENCE</scope>
    <source>
        <strain evidence="1">HHB10654</strain>
    </source>
</reference>
<proteinExistence type="predicted"/>
<dbReference type="Proteomes" id="UP000814140">
    <property type="component" value="Unassembled WGS sequence"/>
</dbReference>
<gene>
    <name evidence="1" type="ORF">BV25DRAFT_1832849</name>
</gene>
<organism evidence="1 2">
    <name type="scientific">Artomyces pyxidatus</name>
    <dbReference type="NCBI Taxonomy" id="48021"/>
    <lineage>
        <taxon>Eukaryota</taxon>
        <taxon>Fungi</taxon>
        <taxon>Dikarya</taxon>
        <taxon>Basidiomycota</taxon>
        <taxon>Agaricomycotina</taxon>
        <taxon>Agaricomycetes</taxon>
        <taxon>Russulales</taxon>
        <taxon>Auriscalpiaceae</taxon>
        <taxon>Artomyces</taxon>
    </lineage>
</organism>